<reference evidence="3" key="1">
    <citation type="submission" date="2012-09" db="EMBL/GenBank/DDBJ databases">
        <authorList>
            <person name="Martin A.A."/>
        </authorList>
    </citation>
    <scope>NUCLEOTIDE SEQUENCE</scope>
</reference>
<accession>A0A0K0DLA8</accession>
<dbReference type="WBParaSite" id="ACAC_0001236801-mRNA-1">
    <property type="protein sequence ID" value="ACAC_0001236801-mRNA-1"/>
    <property type="gene ID" value="ACAC_0001236801"/>
</dbReference>
<keyword evidence="1" id="KW-0175">Coiled coil</keyword>
<reference evidence="4" key="2">
    <citation type="submission" date="2017-02" db="UniProtKB">
        <authorList>
            <consortium name="WormBaseParasite"/>
        </authorList>
    </citation>
    <scope>IDENTIFICATION</scope>
</reference>
<organism evidence="3 4">
    <name type="scientific">Angiostrongylus cantonensis</name>
    <name type="common">Rat lungworm</name>
    <dbReference type="NCBI Taxonomy" id="6313"/>
    <lineage>
        <taxon>Eukaryota</taxon>
        <taxon>Metazoa</taxon>
        <taxon>Ecdysozoa</taxon>
        <taxon>Nematoda</taxon>
        <taxon>Chromadorea</taxon>
        <taxon>Rhabditida</taxon>
        <taxon>Rhabditina</taxon>
        <taxon>Rhabditomorpha</taxon>
        <taxon>Strongyloidea</taxon>
        <taxon>Metastrongylidae</taxon>
        <taxon>Angiostrongylus</taxon>
    </lineage>
</organism>
<dbReference type="Proteomes" id="UP000035642">
    <property type="component" value="Unassembled WGS sequence"/>
</dbReference>
<sequence length="292" mass="32579">LNHRRGSATSHRSLPILSKLIDKRSSCDGLTKAERLRLIDRAIRSESAALECEEKMKGLEREIRKLELRNHDLSTEVCWLRQQCTIACPDVPNGLTTSASPSKHTDLCQMESKALLDTVAKQNADLSGLRMKVEQMTASDMRKDIRISELIKELDTAKARIITLEGDNSQQNKHFNDTVKEAGDKKVPSSSNKPTHRATTCNSRPSLRNIAIMDKDHRIDGKVRPSTAFEFQSTKHSTFERGEIFPVLRGHTDVNGDLSDGTKEVVKDSLSDDSDIDVTDILETSQKPTSSV</sequence>
<feature type="region of interest" description="Disordered" evidence="2">
    <location>
        <begin position="181"/>
        <end position="202"/>
    </location>
</feature>
<name>A0A0K0DLA8_ANGCA</name>
<dbReference type="AlphaFoldDB" id="A0A0K0DLA8"/>
<feature type="coiled-coil region" evidence="1">
    <location>
        <begin position="42"/>
        <end position="76"/>
    </location>
</feature>
<keyword evidence="3" id="KW-1185">Reference proteome</keyword>
<evidence type="ECO:0000256" key="1">
    <source>
        <dbReference type="SAM" id="Coils"/>
    </source>
</evidence>
<evidence type="ECO:0000313" key="4">
    <source>
        <dbReference type="WBParaSite" id="ACAC_0001236801-mRNA-1"/>
    </source>
</evidence>
<feature type="compositionally biased region" description="Polar residues" evidence="2">
    <location>
        <begin position="188"/>
        <end position="202"/>
    </location>
</feature>
<evidence type="ECO:0000256" key="2">
    <source>
        <dbReference type="SAM" id="MobiDB-lite"/>
    </source>
</evidence>
<evidence type="ECO:0000313" key="3">
    <source>
        <dbReference type="Proteomes" id="UP000035642"/>
    </source>
</evidence>
<protein>
    <submittedName>
        <fullName evidence="4">Lzipper-MIP1 domain-containing protein</fullName>
    </submittedName>
</protein>
<proteinExistence type="predicted"/>